<evidence type="ECO:0000256" key="6">
    <source>
        <dbReference type="PIRSR" id="PIRSR615500-1"/>
    </source>
</evidence>
<dbReference type="InterPro" id="IPR000209">
    <property type="entry name" value="Peptidase_S8/S53_dom"/>
</dbReference>
<dbReference type="Pfam" id="PF05922">
    <property type="entry name" value="Inhibitor_I9"/>
    <property type="match status" value="1"/>
</dbReference>
<dbReference type="CDD" id="cd04852">
    <property type="entry name" value="Peptidases_S8_3"/>
    <property type="match status" value="1"/>
</dbReference>
<dbReference type="InterPro" id="IPR010259">
    <property type="entry name" value="S8pro/Inhibitor_I9"/>
</dbReference>
<evidence type="ECO:0000259" key="10">
    <source>
        <dbReference type="Pfam" id="PF05922"/>
    </source>
</evidence>
<dbReference type="CDD" id="cd02120">
    <property type="entry name" value="PA_subtilisin_like"/>
    <property type="match status" value="1"/>
</dbReference>
<protein>
    <recommendedName>
        <fullName evidence="14">Peptidase S8/S53 domain-containing protein</fullName>
    </recommendedName>
</protein>
<reference evidence="12" key="3">
    <citation type="submission" date="2018-08" db="UniProtKB">
        <authorList>
            <consortium name="EnsemblPlants"/>
        </authorList>
    </citation>
    <scope>IDENTIFICATION</scope>
    <source>
        <strain evidence="12">cv. Bd21</strain>
    </source>
</reference>
<feature type="domain" description="Inhibitor I9" evidence="10">
    <location>
        <begin position="46"/>
        <end position="120"/>
    </location>
</feature>
<dbReference type="Proteomes" id="UP000008810">
    <property type="component" value="Chromosome 1"/>
</dbReference>
<dbReference type="InterPro" id="IPR015500">
    <property type="entry name" value="Peptidase_S8_subtilisin-rel"/>
</dbReference>
<reference evidence="11" key="2">
    <citation type="submission" date="2017-06" db="EMBL/GenBank/DDBJ databases">
        <title>WGS assembly of Brachypodium distachyon.</title>
        <authorList>
            <consortium name="The International Brachypodium Initiative"/>
            <person name="Lucas S."/>
            <person name="Harmon-Smith M."/>
            <person name="Lail K."/>
            <person name="Tice H."/>
            <person name="Grimwood J."/>
            <person name="Bruce D."/>
            <person name="Barry K."/>
            <person name="Shu S."/>
            <person name="Lindquist E."/>
            <person name="Wang M."/>
            <person name="Pitluck S."/>
            <person name="Vogel J.P."/>
            <person name="Garvin D.F."/>
            <person name="Mockler T.C."/>
            <person name="Schmutz J."/>
            <person name="Rokhsar D."/>
            <person name="Bevan M.W."/>
        </authorList>
    </citation>
    <scope>NUCLEOTIDE SEQUENCE</scope>
    <source>
        <strain evidence="11">Bd21</strain>
    </source>
</reference>
<keyword evidence="13" id="KW-1185">Reference proteome</keyword>
<dbReference type="Gene3D" id="3.50.30.30">
    <property type="match status" value="1"/>
</dbReference>
<evidence type="ECO:0000256" key="5">
    <source>
        <dbReference type="ARBA" id="ARBA00022825"/>
    </source>
</evidence>
<dbReference type="PANTHER" id="PTHR10795">
    <property type="entry name" value="PROPROTEIN CONVERTASE SUBTILISIN/KEXIN"/>
    <property type="match status" value="1"/>
</dbReference>
<dbReference type="InterPro" id="IPR023828">
    <property type="entry name" value="Peptidase_S8_Ser-AS"/>
</dbReference>
<feature type="active site" description="Charge relay system" evidence="6 7">
    <location>
        <position position="152"/>
    </location>
</feature>
<feature type="signal peptide" evidence="8">
    <location>
        <begin position="1"/>
        <end position="24"/>
    </location>
</feature>
<evidence type="ECO:0000256" key="8">
    <source>
        <dbReference type="SAM" id="SignalP"/>
    </source>
</evidence>
<dbReference type="SUPFAM" id="SSF54897">
    <property type="entry name" value="Protease propeptides/inhibitors"/>
    <property type="match status" value="1"/>
</dbReference>
<name>A0A0Q3GS39_BRADI</name>
<reference evidence="11 12" key="1">
    <citation type="journal article" date="2010" name="Nature">
        <title>Genome sequencing and analysis of the model grass Brachypodium distachyon.</title>
        <authorList>
            <consortium name="International Brachypodium Initiative"/>
        </authorList>
    </citation>
    <scope>NUCLEOTIDE SEQUENCE [LARGE SCALE GENOMIC DNA]</scope>
    <source>
        <strain evidence="11 12">Bd21</strain>
    </source>
</reference>
<dbReference type="InterPro" id="IPR036852">
    <property type="entry name" value="Peptidase_S8/S53_dom_sf"/>
</dbReference>
<dbReference type="GO" id="GO:0006508">
    <property type="term" value="P:proteolysis"/>
    <property type="evidence" value="ECO:0007669"/>
    <property type="project" value="UniProtKB-KW"/>
</dbReference>
<organism evidence="11">
    <name type="scientific">Brachypodium distachyon</name>
    <name type="common">Purple false brome</name>
    <name type="synonym">Trachynia distachya</name>
    <dbReference type="NCBI Taxonomy" id="15368"/>
    <lineage>
        <taxon>Eukaryota</taxon>
        <taxon>Viridiplantae</taxon>
        <taxon>Streptophyta</taxon>
        <taxon>Embryophyta</taxon>
        <taxon>Tracheophyta</taxon>
        <taxon>Spermatophyta</taxon>
        <taxon>Magnoliopsida</taxon>
        <taxon>Liliopsida</taxon>
        <taxon>Poales</taxon>
        <taxon>Poaceae</taxon>
        <taxon>BOP clade</taxon>
        <taxon>Pooideae</taxon>
        <taxon>Stipodae</taxon>
        <taxon>Brachypodieae</taxon>
        <taxon>Brachypodium</taxon>
    </lineage>
</organism>
<evidence type="ECO:0000256" key="2">
    <source>
        <dbReference type="ARBA" id="ARBA00022670"/>
    </source>
</evidence>
<dbReference type="FunFam" id="3.40.50.200:FF:000006">
    <property type="entry name" value="Subtilisin-like protease SBT1.5"/>
    <property type="match status" value="1"/>
</dbReference>
<dbReference type="PRINTS" id="PR00723">
    <property type="entry name" value="SUBTILISIN"/>
</dbReference>
<gene>
    <name evidence="11" type="ORF">BRADI_1g08670v3</name>
</gene>
<feature type="chain" id="PRO_5035999575" description="Peptidase S8/S53 domain-containing protein" evidence="8">
    <location>
        <begin position="25"/>
        <end position="619"/>
    </location>
</feature>
<dbReference type="GO" id="GO:0004252">
    <property type="term" value="F:serine-type endopeptidase activity"/>
    <property type="evidence" value="ECO:0000318"/>
    <property type="project" value="GO_Central"/>
</dbReference>
<dbReference type="Gene3D" id="3.30.70.80">
    <property type="entry name" value="Peptidase S8 propeptide/proteinase inhibitor I9"/>
    <property type="match status" value="1"/>
</dbReference>
<dbReference type="Gramene" id="KQK13221">
    <property type="protein sequence ID" value="KQK13221"/>
    <property type="gene ID" value="BRADI_1g08670v3"/>
</dbReference>
<keyword evidence="2 7" id="KW-0645">Protease</keyword>
<accession>A0A0Q3GS39</accession>
<feature type="domain" description="Peptidase S8/S53" evidence="9">
    <location>
        <begin position="143"/>
        <end position="550"/>
    </location>
</feature>
<dbReference type="InterPro" id="IPR034197">
    <property type="entry name" value="Peptidases_S8_3"/>
</dbReference>
<evidence type="ECO:0000256" key="1">
    <source>
        <dbReference type="ARBA" id="ARBA00011073"/>
    </source>
</evidence>
<evidence type="ECO:0000256" key="3">
    <source>
        <dbReference type="ARBA" id="ARBA00022729"/>
    </source>
</evidence>
<dbReference type="SUPFAM" id="SSF52743">
    <property type="entry name" value="Subtilisin-like"/>
    <property type="match status" value="1"/>
</dbReference>
<feature type="active site" description="Charge relay system" evidence="6 7">
    <location>
        <position position="504"/>
    </location>
</feature>
<keyword evidence="3 8" id="KW-0732">Signal</keyword>
<dbReference type="Pfam" id="PF00082">
    <property type="entry name" value="Peptidase_S8"/>
    <property type="match status" value="1"/>
</dbReference>
<evidence type="ECO:0000313" key="11">
    <source>
        <dbReference type="EMBL" id="KQK13221.1"/>
    </source>
</evidence>
<evidence type="ECO:0000256" key="4">
    <source>
        <dbReference type="ARBA" id="ARBA00022801"/>
    </source>
</evidence>
<proteinExistence type="inferred from homology"/>
<dbReference type="FunCoup" id="A0A0Q3GS39">
    <property type="interactions" value="1"/>
</dbReference>
<dbReference type="InterPro" id="IPR022398">
    <property type="entry name" value="Peptidase_S8_His-AS"/>
</dbReference>
<dbReference type="PROSITE" id="PS00138">
    <property type="entry name" value="SUBTILASE_SER"/>
    <property type="match status" value="1"/>
</dbReference>
<evidence type="ECO:0000256" key="7">
    <source>
        <dbReference type="PROSITE-ProRule" id="PRU01240"/>
    </source>
</evidence>
<evidence type="ECO:0000259" key="9">
    <source>
        <dbReference type="Pfam" id="PF00082"/>
    </source>
</evidence>
<dbReference type="Gene3D" id="3.40.50.200">
    <property type="entry name" value="Peptidase S8/S53 domain"/>
    <property type="match status" value="1"/>
</dbReference>
<keyword evidence="4 7" id="KW-0378">Hydrolase</keyword>
<evidence type="ECO:0008006" key="14">
    <source>
        <dbReference type="Google" id="ProtNLM"/>
    </source>
</evidence>
<feature type="active site" description="Charge relay system" evidence="6 7">
    <location>
        <position position="215"/>
    </location>
</feature>
<dbReference type="InterPro" id="IPR037045">
    <property type="entry name" value="S8pro/Inhibitor_I9_sf"/>
</dbReference>
<dbReference type="AlphaFoldDB" id="A0A0Q3GS39"/>
<comment type="similarity">
    <text evidence="1 7">Belongs to the peptidase S8 family.</text>
</comment>
<dbReference type="OrthoDB" id="680539at2759"/>
<keyword evidence="5 7" id="KW-0720">Serine protease</keyword>
<dbReference type="PROSITE" id="PS51892">
    <property type="entry name" value="SUBTILASE"/>
    <property type="match status" value="1"/>
</dbReference>
<sequence>MASRTFIFLQYSLLFLTLLQSTHSAITLKPKNTIEQKTQTPSTSNTYIIQTNHLSKPSRFTTLDHWYASMVATNSTGRILHTYDTVMHGFAVRLTDAEARRMSRIPGVFGVHRDRVYHTQTTRSPGFIGLHADFGAWPDSEFGDNVIIGVVDTGISPASSSFNDSGLGPVRPGWKGKCVDAEGFSASSCNRKLVGDKVFINEEDGIFTPRDKLGHGTHVASTAAGSKVQGANMLGFSQGSASGVARMARIAMYKACNTLTCTESAIVAAIDAAVSDGVDIISLSLGKLQDPAFYDDMVAVARFGATRRGVFVVFAGGNSGPIASTVSNVAPWMTTVGAATTDRVFPGRLRLGNGVETDLAPDKVMGKIVVCTGMEGASNGFYVQRAGGAGVVSVDSDALFSDGVMVEAYSLPGLTLSTTGRKKLDAYMVSAVPFSSDTVTGETRAPMVAGFSSRGPNPLAPELLKPDVVAPGVNILAAWPGDLSPTNNGIDPRRVEYNIMSGTSMACPHVAGVAALIRKRHGDWTPAMVRSAMMTTADTLDMNGRGIIDNGSGNDTTPLEAGAGLVLPLLAMDPGLVYDASANDYGAFLCSLNYTVEQVRRFVPDLASCPSSGDRREGA</sequence>
<dbReference type="EMBL" id="CM000880">
    <property type="protein sequence ID" value="KQK13221.1"/>
    <property type="molecule type" value="Genomic_DNA"/>
</dbReference>
<dbReference type="EnsemblPlants" id="KQK13221">
    <property type="protein sequence ID" value="KQK13221"/>
    <property type="gene ID" value="BRADI_1g08670v3"/>
</dbReference>
<evidence type="ECO:0000313" key="12">
    <source>
        <dbReference type="EnsemblPlants" id="KQK13221"/>
    </source>
</evidence>
<dbReference type="PROSITE" id="PS00137">
    <property type="entry name" value="SUBTILASE_HIS"/>
    <property type="match status" value="1"/>
</dbReference>
<evidence type="ECO:0000313" key="13">
    <source>
        <dbReference type="Proteomes" id="UP000008810"/>
    </source>
</evidence>
<dbReference type="InterPro" id="IPR045051">
    <property type="entry name" value="SBT"/>
</dbReference>
<dbReference type="InParanoid" id="A0A0Q3GS39"/>
<dbReference type="GO" id="GO:0005576">
    <property type="term" value="C:extracellular region"/>
    <property type="evidence" value="ECO:0000318"/>
    <property type="project" value="GO_Central"/>
</dbReference>